<reference evidence="4 5" key="1">
    <citation type="submission" date="2019-08" db="EMBL/GenBank/DDBJ databases">
        <authorList>
            <person name="Liang Q."/>
        </authorList>
    </citation>
    <scope>NUCLEOTIDE SEQUENCE [LARGE SCALE GENOMIC DNA]</scope>
    <source>
        <strain evidence="4 5">V1718</strain>
    </source>
</reference>
<protein>
    <submittedName>
        <fullName evidence="4">Uncharacterized protein</fullName>
    </submittedName>
</protein>
<dbReference type="RefSeq" id="WP_146956932.1">
    <property type="nucleotide sequence ID" value="NZ_CP042467.1"/>
</dbReference>
<feature type="chain" id="PRO_5022737254" evidence="3">
    <location>
        <begin position="24"/>
        <end position="330"/>
    </location>
</feature>
<feature type="signal peptide" evidence="3">
    <location>
        <begin position="1"/>
        <end position="23"/>
    </location>
</feature>
<keyword evidence="5" id="KW-1185">Reference proteome</keyword>
<dbReference type="Proteomes" id="UP000321595">
    <property type="component" value="Chromosome"/>
</dbReference>
<evidence type="ECO:0000256" key="3">
    <source>
        <dbReference type="SAM" id="SignalP"/>
    </source>
</evidence>
<feature type="region of interest" description="Disordered" evidence="2">
    <location>
        <begin position="265"/>
        <end position="330"/>
    </location>
</feature>
<name>A0A5B8XLD5_9DELT</name>
<feature type="compositionally biased region" description="Basic and acidic residues" evidence="2">
    <location>
        <begin position="273"/>
        <end position="284"/>
    </location>
</feature>
<sequence>MSRVFYLIMSVLLVLGLSMSATAKSKAKSDLSSELSETLGDIKWGDSKKDVLAKLKKSEMDKLRKDESIKRDMLLLQKERKALLDRLATAEKSYTRLEGRTGYEVSVVADEFTTNNGESFLLVKDKVAQRFYFFIDGKFYKLVVGYNPSYMQSVGFESLVGSTVNKYGRPTVAEYEEIGGKEQLALVQWEDPETVMAVKNKKELFDTYTMVFSDRQALRRLEASNRKFGGGDKSEEEVSAAVQALTEAGDYEANANVLDSLVGSTDVNLNEGRPQDDKVRKYTDEGAVAAAPEKKEKKKAKKKKAKKKKTKKGPDFKDLATGASDDLIIY</sequence>
<keyword evidence="3" id="KW-0732">Signal</keyword>
<evidence type="ECO:0000256" key="2">
    <source>
        <dbReference type="SAM" id="MobiDB-lite"/>
    </source>
</evidence>
<evidence type="ECO:0000313" key="4">
    <source>
        <dbReference type="EMBL" id="QED25931.1"/>
    </source>
</evidence>
<keyword evidence="1" id="KW-0175">Coiled coil</keyword>
<dbReference type="AlphaFoldDB" id="A0A5B8XLD5"/>
<feature type="coiled-coil region" evidence="1">
    <location>
        <begin position="73"/>
        <end position="100"/>
    </location>
</feature>
<accession>A0A5B8XLD5</accession>
<evidence type="ECO:0000313" key="5">
    <source>
        <dbReference type="Proteomes" id="UP000321595"/>
    </source>
</evidence>
<dbReference type="KEGG" id="bbae:FRD01_01370"/>
<dbReference type="EMBL" id="CP042467">
    <property type="protein sequence ID" value="QED25931.1"/>
    <property type="molecule type" value="Genomic_DNA"/>
</dbReference>
<evidence type="ECO:0000256" key="1">
    <source>
        <dbReference type="SAM" id="Coils"/>
    </source>
</evidence>
<proteinExistence type="predicted"/>
<gene>
    <name evidence="4" type="ORF">FRD01_01370</name>
</gene>
<dbReference type="OrthoDB" id="5495674at2"/>
<organism evidence="4 5">
    <name type="scientific">Microvenator marinus</name>
    <dbReference type="NCBI Taxonomy" id="2600177"/>
    <lineage>
        <taxon>Bacteria</taxon>
        <taxon>Deltaproteobacteria</taxon>
        <taxon>Bradymonadales</taxon>
        <taxon>Microvenatoraceae</taxon>
        <taxon>Microvenator</taxon>
    </lineage>
</organism>
<feature type="compositionally biased region" description="Basic residues" evidence="2">
    <location>
        <begin position="296"/>
        <end position="311"/>
    </location>
</feature>